<comment type="caution">
    <text evidence="1">The sequence shown here is derived from an EMBL/GenBank/DDBJ whole genome shotgun (WGS) entry which is preliminary data.</text>
</comment>
<evidence type="ECO:0000313" key="2">
    <source>
        <dbReference type="Proteomes" id="UP001234297"/>
    </source>
</evidence>
<proteinExistence type="predicted"/>
<name>A0ACC2L9F5_PERAE</name>
<reference evidence="1 2" key="1">
    <citation type="journal article" date="2022" name="Hortic Res">
        <title>A haplotype resolved chromosomal level avocado genome allows analysis of novel avocado genes.</title>
        <authorList>
            <person name="Nath O."/>
            <person name="Fletcher S.J."/>
            <person name="Hayward A."/>
            <person name="Shaw L.M."/>
            <person name="Masouleh A.K."/>
            <person name="Furtado A."/>
            <person name="Henry R.J."/>
            <person name="Mitter N."/>
        </authorList>
    </citation>
    <scope>NUCLEOTIDE SEQUENCE [LARGE SCALE GENOMIC DNA]</scope>
    <source>
        <strain evidence="2">cv. Hass</strain>
    </source>
</reference>
<sequence length="78" mass="8999">MWVMRLEKRSCTDGGLTCGRKRDIRRSWTDDGVRLVDRDVWEEDDGISKGLRIVVRTVQNLAPHLMNATNIQKQNSNS</sequence>
<gene>
    <name evidence="1" type="ORF">MRB53_023398</name>
</gene>
<organism evidence="1 2">
    <name type="scientific">Persea americana</name>
    <name type="common">Avocado</name>
    <dbReference type="NCBI Taxonomy" id="3435"/>
    <lineage>
        <taxon>Eukaryota</taxon>
        <taxon>Viridiplantae</taxon>
        <taxon>Streptophyta</taxon>
        <taxon>Embryophyta</taxon>
        <taxon>Tracheophyta</taxon>
        <taxon>Spermatophyta</taxon>
        <taxon>Magnoliopsida</taxon>
        <taxon>Magnoliidae</taxon>
        <taxon>Laurales</taxon>
        <taxon>Lauraceae</taxon>
        <taxon>Persea</taxon>
    </lineage>
</organism>
<dbReference type="EMBL" id="CM056815">
    <property type="protein sequence ID" value="KAJ8630075.1"/>
    <property type="molecule type" value="Genomic_DNA"/>
</dbReference>
<evidence type="ECO:0000313" key="1">
    <source>
        <dbReference type="EMBL" id="KAJ8630075.1"/>
    </source>
</evidence>
<accession>A0ACC2L9F5</accession>
<keyword evidence="2" id="KW-1185">Reference proteome</keyword>
<dbReference type="Proteomes" id="UP001234297">
    <property type="component" value="Chromosome 7"/>
</dbReference>
<protein>
    <submittedName>
        <fullName evidence="1">Uncharacterized protein</fullName>
    </submittedName>
</protein>